<evidence type="ECO:0000256" key="3">
    <source>
        <dbReference type="PROSITE-ProRule" id="PRU00339"/>
    </source>
</evidence>
<dbReference type="EMBL" id="RRYP01001775">
    <property type="protein sequence ID" value="TNV85502.1"/>
    <property type="molecule type" value="Genomic_DNA"/>
</dbReference>
<feature type="domain" description="Cyclic nucleotide-binding" evidence="5">
    <location>
        <begin position="991"/>
        <end position="1059"/>
    </location>
</feature>
<organism evidence="6 7">
    <name type="scientific">Halteria grandinella</name>
    <dbReference type="NCBI Taxonomy" id="5974"/>
    <lineage>
        <taxon>Eukaryota</taxon>
        <taxon>Sar</taxon>
        <taxon>Alveolata</taxon>
        <taxon>Ciliophora</taxon>
        <taxon>Intramacronucleata</taxon>
        <taxon>Spirotrichea</taxon>
        <taxon>Stichotrichia</taxon>
        <taxon>Sporadotrichida</taxon>
        <taxon>Halteriidae</taxon>
        <taxon>Halteria</taxon>
    </lineage>
</organism>
<dbReference type="Gene3D" id="2.60.120.10">
    <property type="entry name" value="Jelly Rolls"/>
    <property type="match status" value="1"/>
</dbReference>
<dbReference type="PANTHER" id="PTHR12558">
    <property type="entry name" value="CELL DIVISION CYCLE 16,23,27"/>
    <property type="match status" value="1"/>
</dbReference>
<dbReference type="InterPro" id="IPR018490">
    <property type="entry name" value="cNMP-bd_dom_sf"/>
</dbReference>
<reference evidence="6" key="1">
    <citation type="submission" date="2019-06" db="EMBL/GenBank/DDBJ databases">
        <authorList>
            <person name="Zheng W."/>
        </authorList>
    </citation>
    <scope>NUCLEOTIDE SEQUENCE</scope>
    <source>
        <strain evidence="6">QDHG01</strain>
    </source>
</reference>
<sequence>MEPQRDNESRLPIPHPMGTGLGVSAFSRQFAVANFDTRNLTKKCGNIKMVMTEEVMDDWEAQTLSIPYEKLVRHKKTMRNLENLERVRNQQKKVAIVPALLNTKKKAGKTQSPKKQVKQQPPPQPTAEDKAKRQQQQMKSFNLQLLRGSGGVKKSEDLVPKFYWKHRDVKPFLFQDEEVQQVEEVALVEEPTVQAPVSRCVDVLKRFSSQQKELLREIGGLPQKVLASKTFRQNASVERKPSNVAPVVKDETACTTPIQKQRRLQSAGSYKVAMRKNLLNKSSLNQVSTLPSTQLLGQSTQRGLMHGGASITTLGGATIAGNTGKNFWVTEKDTTHFHPMVNNSLNMSINEHSFYSHYTRKQAPIQTNQFFQNTKRQALDHFMKLKYGSIQQQPQLNNTTTTTQPNDYDNNSSSHKSNVNFRQEQRENKRILEELRQEDETDQKQQHNFKSNERDLRKIKITKTPIEQRPDPKLKNRRFNFDDADFWYLKGFDHYSKGELDSAVDSYRQAIRLNQRHYYSLLNLANCYEQQQKFSQAVTWFEYALLVNPMSDDAHYGISLCCVKDGDPDRAHRHIEESLKIVTDVGELMNDKIHLTYMKALCLKLLKNYKQSEKTYVSLLRSFNREEGHKIAKYIFGMILMPLETNRKKIMQYVEGFQGILEQYEADNIDRRKLIQYSIEGLDEMNRYIAIDNRDPKWLDKDLALVLRRLRTLSFFSRFSLGRQREIMYKMDLKMQQKNTLLFFEPKRVYVIVSGSILMKNHERNIMLPQTAAKFGEGDILNFHQEGSEIFFSVETWFYCQVDTEIAVFDHDYFEDVLWKDLLAQEGKLIEKNVLACANEMFSKLNDLTLTTLVYELCEIKNFVKGDVICLQSKQAPTNYAYRPFYQMQLSKLAQEIKKRKQGGGGVQAGSTANQSVMLEDKEKPKNKRSTKELPAPPSPSKPVKKPRRPLMSDFSEAQTPFENSELPSTLASPTKKDSIILPDPLKDTDGEGIYIIEHGKCSLIHPPDQFLAKELRRWDFFGECELLKVIGYTYFGEIIALSDTVRVLYISAANFKKIPVYEQYVMKQYCQSSRQDISMLSYLYSTRYKIDIKEFSSFY</sequence>
<dbReference type="InterPro" id="IPR000595">
    <property type="entry name" value="cNMP-bd_dom"/>
</dbReference>
<dbReference type="PANTHER" id="PTHR12558:SF13">
    <property type="entry name" value="CELL DIVISION CYCLE PROTEIN 27 HOMOLOG"/>
    <property type="match status" value="1"/>
</dbReference>
<proteinExistence type="inferred from homology"/>
<dbReference type="SMART" id="SM00028">
    <property type="entry name" value="TPR"/>
    <property type="match status" value="3"/>
</dbReference>
<gene>
    <name evidence="6" type="ORF">FGO68_gene4377</name>
</gene>
<evidence type="ECO:0000256" key="1">
    <source>
        <dbReference type="ARBA" id="ARBA00022803"/>
    </source>
</evidence>
<feature type="repeat" description="TPR" evidence="3">
    <location>
        <begin position="518"/>
        <end position="551"/>
    </location>
</feature>
<dbReference type="PROSITE" id="PS50005">
    <property type="entry name" value="TPR"/>
    <property type="match status" value="2"/>
</dbReference>
<evidence type="ECO:0000259" key="5">
    <source>
        <dbReference type="PROSITE" id="PS50042"/>
    </source>
</evidence>
<dbReference type="Proteomes" id="UP000785679">
    <property type="component" value="Unassembled WGS sequence"/>
</dbReference>
<feature type="region of interest" description="Disordered" evidence="4">
    <location>
        <begin position="901"/>
        <end position="978"/>
    </location>
</feature>
<protein>
    <recommendedName>
        <fullName evidence="5">Cyclic nucleotide-binding domain-containing protein</fullName>
    </recommendedName>
</protein>
<feature type="region of interest" description="Disordered" evidence="4">
    <location>
        <begin position="389"/>
        <end position="425"/>
    </location>
</feature>
<dbReference type="Gene3D" id="1.25.40.10">
    <property type="entry name" value="Tetratricopeptide repeat domain"/>
    <property type="match status" value="1"/>
</dbReference>
<dbReference type="InterPro" id="IPR011990">
    <property type="entry name" value="TPR-like_helical_dom_sf"/>
</dbReference>
<evidence type="ECO:0000256" key="2">
    <source>
        <dbReference type="ARBA" id="ARBA00038210"/>
    </source>
</evidence>
<feature type="region of interest" description="Disordered" evidence="4">
    <location>
        <begin position="435"/>
        <end position="454"/>
    </location>
</feature>
<comment type="similarity">
    <text evidence="2">Belongs to the APC3/CDC27 family.</text>
</comment>
<dbReference type="OrthoDB" id="299700at2759"/>
<feature type="region of interest" description="Disordered" evidence="4">
    <location>
        <begin position="98"/>
        <end position="137"/>
    </location>
</feature>
<feature type="compositionally biased region" description="Basic and acidic residues" evidence="4">
    <location>
        <begin position="442"/>
        <end position="454"/>
    </location>
</feature>
<evidence type="ECO:0000313" key="6">
    <source>
        <dbReference type="EMBL" id="TNV85502.1"/>
    </source>
</evidence>
<name>A0A8J8T7N1_HALGN</name>
<dbReference type="SUPFAM" id="SSF51206">
    <property type="entry name" value="cAMP-binding domain-like"/>
    <property type="match status" value="2"/>
</dbReference>
<dbReference type="InterPro" id="IPR019734">
    <property type="entry name" value="TPR_rpt"/>
</dbReference>
<feature type="compositionally biased region" description="Polar residues" evidence="4">
    <location>
        <begin position="412"/>
        <end position="422"/>
    </location>
</feature>
<feature type="compositionally biased region" description="Polar residues" evidence="4">
    <location>
        <begin position="956"/>
        <end position="973"/>
    </location>
</feature>
<keyword evidence="1 3" id="KW-0802">TPR repeat</keyword>
<keyword evidence="7" id="KW-1185">Reference proteome</keyword>
<feature type="repeat" description="TPR" evidence="3">
    <location>
        <begin position="484"/>
        <end position="517"/>
    </location>
</feature>
<accession>A0A8J8T7N1</accession>
<dbReference type="AlphaFoldDB" id="A0A8J8T7N1"/>
<evidence type="ECO:0000256" key="4">
    <source>
        <dbReference type="SAM" id="MobiDB-lite"/>
    </source>
</evidence>
<dbReference type="SUPFAM" id="SSF48452">
    <property type="entry name" value="TPR-like"/>
    <property type="match status" value="1"/>
</dbReference>
<comment type="caution">
    <text evidence="6">The sequence shown here is derived from an EMBL/GenBank/DDBJ whole genome shotgun (WGS) entry which is preliminary data.</text>
</comment>
<dbReference type="Pfam" id="PF13432">
    <property type="entry name" value="TPR_16"/>
    <property type="match status" value="1"/>
</dbReference>
<dbReference type="InterPro" id="IPR014710">
    <property type="entry name" value="RmlC-like_jellyroll"/>
</dbReference>
<dbReference type="PROSITE" id="PS50042">
    <property type="entry name" value="CNMP_BINDING_3"/>
    <property type="match status" value="1"/>
</dbReference>
<feature type="compositionally biased region" description="Low complexity" evidence="4">
    <location>
        <begin position="391"/>
        <end position="411"/>
    </location>
</feature>
<evidence type="ECO:0000313" key="7">
    <source>
        <dbReference type="Proteomes" id="UP000785679"/>
    </source>
</evidence>